<keyword evidence="3" id="KW-0500">Molybdenum</keyword>
<dbReference type="Gene3D" id="3.40.50.300">
    <property type="entry name" value="P-loop containing nucleotide triphosphate hydrolases"/>
    <property type="match status" value="1"/>
</dbReference>
<evidence type="ECO:0000256" key="2">
    <source>
        <dbReference type="ARBA" id="ARBA00022448"/>
    </source>
</evidence>
<feature type="domain" description="Mop" evidence="13">
    <location>
        <begin position="289"/>
        <end position="354"/>
    </location>
</feature>
<dbReference type="InterPro" id="IPR003439">
    <property type="entry name" value="ABC_transporter-like_ATP-bd"/>
</dbReference>
<dbReference type="STRING" id="679926.Mpet_2097"/>
<comment type="similarity">
    <text evidence="6">Belongs to the ABC transporter superfamily. Sulfate/tungstate importer (TC 3.A.1.6) family.</text>
</comment>
<dbReference type="InterPro" id="IPR008995">
    <property type="entry name" value="Mo/tungstate-bd_C_term_dom"/>
</dbReference>
<accession>E1RJW1</accession>
<comment type="subcellular location">
    <subcellularLocation>
        <location evidence="1">Cell membrane</location>
        <topology evidence="1">Peripheral membrane protein</topology>
    </subcellularLocation>
</comment>
<dbReference type="GO" id="GO:0015689">
    <property type="term" value="P:molybdate ion transport"/>
    <property type="evidence" value="ECO:0007669"/>
    <property type="project" value="InterPro"/>
</dbReference>
<dbReference type="EC" id="7.3.2.6" evidence="8"/>
<dbReference type="GO" id="GO:0005524">
    <property type="term" value="F:ATP binding"/>
    <property type="evidence" value="ECO:0007669"/>
    <property type="project" value="UniProtKB-KW"/>
</dbReference>
<gene>
    <name evidence="14" type="ordered locus">Mpet_2097</name>
</gene>
<comment type="catalytic activity">
    <reaction evidence="10">
        <text>tungstate(in) + ATP + H2O = tungstate(out) + ADP + phosphate + H(+)</text>
        <dbReference type="Rhea" id="RHEA:35027"/>
        <dbReference type="ChEBI" id="CHEBI:15377"/>
        <dbReference type="ChEBI" id="CHEBI:15378"/>
        <dbReference type="ChEBI" id="CHEBI:30616"/>
        <dbReference type="ChEBI" id="CHEBI:43474"/>
        <dbReference type="ChEBI" id="CHEBI:46502"/>
        <dbReference type="ChEBI" id="CHEBI:456216"/>
        <dbReference type="EC" id="7.3.2.6"/>
    </reaction>
</comment>
<dbReference type="InterPro" id="IPR004606">
    <property type="entry name" value="Mop_domain"/>
</dbReference>
<proteinExistence type="inferred from homology"/>
<dbReference type="eggNOG" id="arCOG00177">
    <property type="taxonomic scope" value="Archaea"/>
</dbReference>
<dbReference type="SUPFAM" id="SSF50331">
    <property type="entry name" value="MOP-like"/>
    <property type="match status" value="1"/>
</dbReference>
<dbReference type="Pfam" id="PF03459">
    <property type="entry name" value="TOBE"/>
    <property type="match status" value="1"/>
</dbReference>
<evidence type="ECO:0000259" key="12">
    <source>
        <dbReference type="PROSITE" id="PS50893"/>
    </source>
</evidence>
<dbReference type="RefSeq" id="WP_013330022.1">
    <property type="nucleotide sequence ID" value="NC_014507.1"/>
</dbReference>
<evidence type="ECO:0000256" key="8">
    <source>
        <dbReference type="ARBA" id="ARBA00039025"/>
    </source>
</evidence>
<dbReference type="OrthoDB" id="18368at2157"/>
<dbReference type="Pfam" id="PF00005">
    <property type="entry name" value="ABC_tran"/>
    <property type="match status" value="1"/>
</dbReference>
<evidence type="ECO:0000256" key="9">
    <source>
        <dbReference type="ARBA" id="ARBA00041133"/>
    </source>
</evidence>
<dbReference type="InterPro" id="IPR027417">
    <property type="entry name" value="P-loop_NTPase"/>
</dbReference>
<dbReference type="PANTHER" id="PTHR42781">
    <property type="entry name" value="SPERMIDINE/PUTRESCINE IMPORT ATP-BINDING PROTEIN POTA"/>
    <property type="match status" value="1"/>
</dbReference>
<comment type="function">
    <text evidence="11">Part of the ABC transporter complex WtpABC involved in molybdate/tungstate import. Responsible for energy coupling to the transport system.</text>
</comment>
<dbReference type="GO" id="GO:0005886">
    <property type="term" value="C:plasma membrane"/>
    <property type="evidence" value="ECO:0007669"/>
    <property type="project" value="UniProtKB-SubCell"/>
</dbReference>
<dbReference type="EMBL" id="CP002117">
    <property type="protein sequence ID" value="ADN36845.1"/>
    <property type="molecule type" value="Genomic_DNA"/>
</dbReference>
<dbReference type="Proteomes" id="UP000006565">
    <property type="component" value="Chromosome"/>
</dbReference>
<organism evidence="14 15">
    <name type="scientific">Methanolacinia petrolearia (strain DSM 11571 / OCM 486 / SEBR 4847)</name>
    <name type="common">Methanoplanus petrolearius</name>
    <dbReference type="NCBI Taxonomy" id="679926"/>
    <lineage>
        <taxon>Archaea</taxon>
        <taxon>Methanobacteriati</taxon>
        <taxon>Methanobacteriota</taxon>
        <taxon>Stenosarchaea group</taxon>
        <taxon>Methanomicrobia</taxon>
        <taxon>Methanomicrobiales</taxon>
        <taxon>Methanomicrobiaceae</taxon>
        <taxon>Methanolacinia</taxon>
    </lineage>
</organism>
<dbReference type="FunFam" id="3.40.50.300:FF:000425">
    <property type="entry name" value="Probable ABC transporter, ATP-binding subunit"/>
    <property type="match status" value="1"/>
</dbReference>
<evidence type="ECO:0000256" key="1">
    <source>
        <dbReference type="ARBA" id="ARBA00004202"/>
    </source>
</evidence>
<comment type="subunit">
    <text evidence="7">The complex is composed of two ATP-binding proteins (WtpC), two transmembrane proteins (WtpB) and a solute-binding protein (WtpA).</text>
</comment>
<dbReference type="AlphaFoldDB" id="E1RJW1"/>
<keyword evidence="15" id="KW-1185">Reference proteome</keyword>
<dbReference type="SUPFAM" id="SSF52540">
    <property type="entry name" value="P-loop containing nucleoside triphosphate hydrolases"/>
    <property type="match status" value="1"/>
</dbReference>
<evidence type="ECO:0000256" key="7">
    <source>
        <dbReference type="ARBA" id="ARBA00038781"/>
    </source>
</evidence>
<evidence type="ECO:0000256" key="5">
    <source>
        <dbReference type="ARBA" id="ARBA00022840"/>
    </source>
</evidence>
<dbReference type="GO" id="GO:1901238">
    <property type="term" value="F:ABC-type tungstate transporter activity"/>
    <property type="evidence" value="ECO:0007669"/>
    <property type="project" value="UniProtKB-EC"/>
</dbReference>
<dbReference type="Gene3D" id="2.40.50.100">
    <property type="match status" value="1"/>
</dbReference>
<keyword evidence="4" id="KW-0547">Nucleotide-binding</keyword>
<dbReference type="InterPro" id="IPR005116">
    <property type="entry name" value="Transp-assoc_OB_typ1"/>
</dbReference>
<evidence type="ECO:0000256" key="4">
    <source>
        <dbReference type="ARBA" id="ARBA00022741"/>
    </source>
</evidence>
<dbReference type="PROSITE" id="PS51866">
    <property type="entry name" value="MOP"/>
    <property type="match status" value="1"/>
</dbReference>
<protein>
    <recommendedName>
        <fullName evidence="9">Molybdate/tungstate import ATP-binding protein WtpC</fullName>
        <ecNumber evidence="8">7.3.2.6</ecNumber>
    </recommendedName>
</protein>
<name>E1RJW1_METP4</name>
<dbReference type="GO" id="GO:0016887">
    <property type="term" value="F:ATP hydrolysis activity"/>
    <property type="evidence" value="ECO:0007669"/>
    <property type="project" value="InterPro"/>
</dbReference>
<evidence type="ECO:0000256" key="3">
    <source>
        <dbReference type="ARBA" id="ARBA00022505"/>
    </source>
</evidence>
<reference evidence="14 15" key="1">
    <citation type="journal article" date="2010" name="Stand. Genomic Sci.">
        <title>Complete genome sequence of Methanoplanus petrolearius type strain (SEBR 4847).</title>
        <authorList>
            <person name="Brambilla E."/>
            <person name="Djao O.D."/>
            <person name="Daligault H."/>
            <person name="Lapidus A."/>
            <person name="Lucas S."/>
            <person name="Hammon N."/>
            <person name="Nolan M."/>
            <person name="Tice H."/>
            <person name="Cheng J.F."/>
            <person name="Han C."/>
            <person name="Tapia R."/>
            <person name="Goodwin L."/>
            <person name="Pitluck S."/>
            <person name="Liolios K."/>
            <person name="Ivanova N."/>
            <person name="Mavromatis K."/>
            <person name="Mikhailova N."/>
            <person name="Pati A."/>
            <person name="Chen A."/>
            <person name="Palaniappan K."/>
            <person name="Land M."/>
            <person name="Hauser L."/>
            <person name="Chang Y.J."/>
            <person name="Jeffries C.D."/>
            <person name="Rohde M."/>
            <person name="Spring S."/>
            <person name="Sikorski J."/>
            <person name="Goker M."/>
            <person name="Woyke T."/>
            <person name="Bristow J."/>
            <person name="Eisen J.A."/>
            <person name="Markowitz V."/>
            <person name="Hugenholtz P."/>
            <person name="Kyrpides N.C."/>
            <person name="Klenk H.P."/>
        </authorList>
    </citation>
    <scope>NUCLEOTIDE SEQUENCE [LARGE SCALE GENOMIC DNA]</scope>
    <source>
        <strain evidence="15">DSM 11571 / OCM 486 / SEBR 4847</strain>
    </source>
</reference>
<evidence type="ECO:0000259" key="13">
    <source>
        <dbReference type="PROSITE" id="PS51866"/>
    </source>
</evidence>
<keyword evidence="2" id="KW-0813">Transport</keyword>
<dbReference type="PROSITE" id="PS50893">
    <property type="entry name" value="ABC_TRANSPORTER_2"/>
    <property type="match status" value="1"/>
</dbReference>
<dbReference type="GeneID" id="32160217"/>
<dbReference type="InterPro" id="IPR050093">
    <property type="entry name" value="ABC_SmlMolc_Importer"/>
</dbReference>
<feature type="domain" description="ABC transporter" evidence="12">
    <location>
        <begin position="1"/>
        <end position="235"/>
    </location>
</feature>
<dbReference type="SMART" id="SM00382">
    <property type="entry name" value="AAA"/>
    <property type="match status" value="1"/>
</dbReference>
<evidence type="ECO:0000313" key="14">
    <source>
        <dbReference type="EMBL" id="ADN36845.1"/>
    </source>
</evidence>
<dbReference type="InterPro" id="IPR017871">
    <property type="entry name" value="ABC_transporter-like_CS"/>
</dbReference>
<dbReference type="PANTHER" id="PTHR42781:SF4">
    <property type="entry name" value="SPERMIDINE_PUTRESCINE IMPORT ATP-BINDING PROTEIN POTA"/>
    <property type="match status" value="1"/>
</dbReference>
<evidence type="ECO:0000256" key="6">
    <source>
        <dbReference type="ARBA" id="ARBA00038307"/>
    </source>
</evidence>
<evidence type="ECO:0000313" key="15">
    <source>
        <dbReference type="Proteomes" id="UP000006565"/>
    </source>
</evidence>
<dbReference type="KEGG" id="mpi:Mpet_2097"/>
<dbReference type="HOGENOM" id="CLU_000604_1_1_2"/>
<evidence type="ECO:0000256" key="10">
    <source>
        <dbReference type="ARBA" id="ARBA00047936"/>
    </source>
</evidence>
<dbReference type="InterPro" id="IPR003593">
    <property type="entry name" value="AAA+_ATPase"/>
</dbReference>
<keyword evidence="5" id="KW-0067">ATP-binding</keyword>
<sequence length="357" mass="39581">MLSIDIKKELRDFTQEISLSVSEGETLVLIGENGAGKSTLLNMISGLLIPDSGTISLNQRVLFSADEGINIPADERNIGHLFQSYALFPHYSVYDNIAFGLRCRKTKKAEIEERVNVQIEAMHLSDLRDINVGSLSGGQRQRVALARALVLDPDLLLLDEPLAAVDVLMQTEMRRELRHRMKETNIPSIIVTHTFADALELSDRIAIIQEGRIVQEGSPEEIFNDPATDFVAKFTGMENLFRGKSMQRADGEAEIRVGSLVIHTVTPLEGDVYVAIRGEELIFSKEALDSTARNVFSGIVSEIKWNGVLSRISVNLGDIQLSGLITRQSLTRLKIERGDPIHVSFKASAVHIFPYTS</sequence>
<evidence type="ECO:0000256" key="11">
    <source>
        <dbReference type="ARBA" id="ARBA00057369"/>
    </source>
</evidence>
<dbReference type="PROSITE" id="PS00211">
    <property type="entry name" value="ABC_TRANSPORTER_1"/>
    <property type="match status" value="1"/>
</dbReference>